<name>A0ABX0SS33_9PSEU</name>
<proteinExistence type="inferred from homology"/>
<dbReference type="Gene3D" id="3.30.750.24">
    <property type="entry name" value="STAS domain"/>
    <property type="match status" value="1"/>
</dbReference>
<comment type="similarity">
    <text evidence="1 2">Belongs to the anti-sigma-factor antagonist family.</text>
</comment>
<accession>A0ABX0SS33</accession>
<keyword evidence="5" id="KW-1185">Reference proteome</keyword>
<dbReference type="InterPro" id="IPR002645">
    <property type="entry name" value="STAS_dom"/>
</dbReference>
<dbReference type="RefSeq" id="WP_243871258.1">
    <property type="nucleotide sequence ID" value="NZ_JAANOU010000001.1"/>
</dbReference>
<evidence type="ECO:0000313" key="4">
    <source>
        <dbReference type="EMBL" id="NIH79767.1"/>
    </source>
</evidence>
<dbReference type="Proteomes" id="UP000754495">
    <property type="component" value="Unassembled WGS sequence"/>
</dbReference>
<feature type="domain" description="STAS" evidence="3">
    <location>
        <begin position="17"/>
        <end position="123"/>
    </location>
</feature>
<protein>
    <recommendedName>
        <fullName evidence="2">Anti-sigma factor antagonist</fullName>
    </recommendedName>
</protein>
<evidence type="ECO:0000259" key="3">
    <source>
        <dbReference type="PROSITE" id="PS50801"/>
    </source>
</evidence>
<dbReference type="EMBL" id="JAANOU010000001">
    <property type="protein sequence ID" value="NIH79767.1"/>
    <property type="molecule type" value="Genomic_DNA"/>
</dbReference>
<dbReference type="PANTHER" id="PTHR33495">
    <property type="entry name" value="ANTI-SIGMA FACTOR ANTAGONIST TM_1081-RELATED-RELATED"/>
    <property type="match status" value="1"/>
</dbReference>
<dbReference type="InterPro" id="IPR003658">
    <property type="entry name" value="Anti-sigma_ant"/>
</dbReference>
<reference evidence="4 5" key="1">
    <citation type="submission" date="2020-03" db="EMBL/GenBank/DDBJ databases">
        <title>Sequencing the genomes of 1000 actinobacteria strains.</title>
        <authorList>
            <person name="Klenk H.-P."/>
        </authorList>
    </citation>
    <scope>NUCLEOTIDE SEQUENCE [LARGE SCALE GENOMIC DNA]</scope>
    <source>
        <strain evidence="4 5">DSM 45668</strain>
    </source>
</reference>
<dbReference type="CDD" id="cd07043">
    <property type="entry name" value="STAS_anti-anti-sigma_factors"/>
    <property type="match status" value="1"/>
</dbReference>
<evidence type="ECO:0000256" key="1">
    <source>
        <dbReference type="ARBA" id="ARBA00009013"/>
    </source>
</evidence>
<organism evidence="4 5">
    <name type="scientific">Amycolatopsis viridis</name>
    <dbReference type="NCBI Taxonomy" id="185678"/>
    <lineage>
        <taxon>Bacteria</taxon>
        <taxon>Bacillati</taxon>
        <taxon>Actinomycetota</taxon>
        <taxon>Actinomycetes</taxon>
        <taxon>Pseudonocardiales</taxon>
        <taxon>Pseudonocardiaceae</taxon>
        <taxon>Amycolatopsis</taxon>
    </lineage>
</organism>
<gene>
    <name evidence="4" type="ORF">FHX46_002297</name>
</gene>
<dbReference type="InterPro" id="IPR036513">
    <property type="entry name" value="STAS_dom_sf"/>
</dbReference>
<dbReference type="NCBIfam" id="TIGR00377">
    <property type="entry name" value="ant_ant_sig"/>
    <property type="match status" value="1"/>
</dbReference>
<sequence>MAPPSDDPGLAAPARTMTVSAEHRGPDVVLTATGELDLATLPKLRRLIRLALVDRPRLLVLDLSELRFVSSSGLGLLATTHREAAPARLRVVAGPAVRRAPAFTDLRELLDVHPSLDDALKDAD</sequence>
<comment type="caution">
    <text evidence="4">The sequence shown here is derived from an EMBL/GenBank/DDBJ whole genome shotgun (WGS) entry which is preliminary data.</text>
</comment>
<evidence type="ECO:0000256" key="2">
    <source>
        <dbReference type="RuleBase" id="RU003749"/>
    </source>
</evidence>
<dbReference type="PROSITE" id="PS50801">
    <property type="entry name" value="STAS"/>
    <property type="match status" value="1"/>
</dbReference>
<evidence type="ECO:0000313" key="5">
    <source>
        <dbReference type="Proteomes" id="UP000754495"/>
    </source>
</evidence>
<dbReference type="Pfam" id="PF01740">
    <property type="entry name" value="STAS"/>
    <property type="match status" value="1"/>
</dbReference>
<dbReference type="PANTHER" id="PTHR33495:SF2">
    <property type="entry name" value="ANTI-SIGMA FACTOR ANTAGONIST TM_1081-RELATED"/>
    <property type="match status" value="1"/>
</dbReference>
<dbReference type="SUPFAM" id="SSF52091">
    <property type="entry name" value="SpoIIaa-like"/>
    <property type="match status" value="1"/>
</dbReference>